<protein>
    <submittedName>
        <fullName evidence="1">Methyl-accepting chemotaxis protein</fullName>
    </submittedName>
</protein>
<dbReference type="AlphaFoldDB" id="A0A6N6MS81"/>
<comment type="caution">
    <text evidence="1">The sequence shown here is derived from an EMBL/GenBank/DDBJ whole genome shotgun (WGS) entry which is preliminary data.</text>
</comment>
<evidence type="ECO:0000313" key="2">
    <source>
        <dbReference type="Proteomes" id="UP000441523"/>
    </source>
</evidence>
<dbReference type="Proteomes" id="UP000441523">
    <property type="component" value="Unassembled WGS sequence"/>
</dbReference>
<organism evidence="1 2">
    <name type="scientific">Methylobacterium planeticum</name>
    <dbReference type="NCBI Taxonomy" id="2615211"/>
    <lineage>
        <taxon>Bacteria</taxon>
        <taxon>Pseudomonadati</taxon>
        <taxon>Pseudomonadota</taxon>
        <taxon>Alphaproteobacteria</taxon>
        <taxon>Hyphomicrobiales</taxon>
        <taxon>Methylobacteriaceae</taxon>
        <taxon>Methylobacterium</taxon>
    </lineage>
</organism>
<sequence>MSPCAPGRGSAGARSAEVKALAHHSSRAAEEIGLQISAVQESTCRAVDAIEAIARTIGHLSQISLSVSPAVTGQSAVTREMSVNMQNAADGVALVRRNMDGIAPAAAEVDASVQKVAVAARAIA</sequence>
<proteinExistence type="predicted"/>
<dbReference type="Gene3D" id="1.10.287.950">
    <property type="entry name" value="Methyl-accepting chemotaxis protein"/>
    <property type="match status" value="1"/>
</dbReference>
<dbReference type="SUPFAM" id="SSF58104">
    <property type="entry name" value="Methyl-accepting chemotaxis protein (MCP) signaling domain"/>
    <property type="match status" value="1"/>
</dbReference>
<gene>
    <name evidence="1" type="ORF">F6X51_12715</name>
</gene>
<name>A0A6N6MS81_9HYPH</name>
<keyword evidence="2" id="KW-1185">Reference proteome</keyword>
<reference evidence="1 2" key="1">
    <citation type="submission" date="2019-09" db="EMBL/GenBank/DDBJ databases">
        <title>YIM 132548 draft genome.</title>
        <authorList>
            <person name="Jiang L."/>
        </authorList>
    </citation>
    <scope>NUCLEOTIDE SEQUENCE [LARGE SCALE GENOMIC DNA]</scope>
    <source>
        <strain evidence="1 2">YIM 132548</strain>
    </source>
</reference>
<dbReference type="EMBL" id="VZZJ01000009">
    <property type="protein sequence ID" value="KAB1073204.1"/>
    <property type="molecule type" value="Genomic_DNA"/>
</dbReference>
<accession>A0A6N6MS81</accession>
<dbReference type="RefSeq" id="WP_150964035.1">
    <property type="nucleotide sequence ID" value="NZ_VZZJ01000009.1"/>
</dbReference>
<evidence type="ECO:0000313" key="1">
    <source>
        <dbReference type="EMBL" id="KAB1073204.1"/>
    </source>
</evidence>